<gene>
    <name evidence="1" type="ORF">SAMN05192540_2003</name>
</gene>
<organism evidence="1 2">
    <name type="scientific">Maribacter dokdonensis</name>
    <dbReference type="NCBI Taxonomy" id="320912"/>
    <lineage>
        <taxon>Bacteria</taxon>
        <taxon>Pseudomonadati</taxon>
        <taxon>Bacteroidota</taxon>
        <taxon>Flavobacteriia</taxon>
        <taxon>Flavobacteriales</taxon>
        <taxon>Flavobacteriaceae</taxon>
        <taxon>Maribacter</taxon>
    </lineage>
</organism>
<evidence type="ECO:0000313" key="1">
    <source>
        <dbReference type="EMBL" id="SEB96443.1"/>
    </source>
</evidence>
<sequence length="413" mass="46904">MNIDDIKKEWNSKGSKYASEVNKMVEFGETNGWENWKGKEPEDKRDHLAEAVFQLLKEANNNNTVNAFRNDFPPAHSPMVQFMKEKSQSIQQLFFIDDQKIVFMVGTAYQKRQAYLLKGDQVIALESTIGAIGKSKRNNVFAIVTNNTIVTTQGWEGNIIETFELETAKNLGITELIPFNDGKKVLMVTSEGIFIITQNTEKMIHPLPDPEDEEWEPYIDMENATLSNDNKYIVVGDQCSDHRILDQNGTEVGAVGPQSSYPDFCLFSKDDDQLITNSCHFYNGITIGVPTTDFENLSIPAYEESDQYTVVDEEMRVYCGVATATYYILGDAFGYIRAVDTKGNCMWRYFLGSTISGMTISDDDKTLWVGSSSGMLHKLQLDKGLRDDHTIATGKHYEEFRLVIWKEEPILKW</sequence>
<dbReference type="RefSeq" id="WP_074674729.1">
    <property type="nucleotide sequence ID" value="NZ_FNTB01000001.1"/>
</dbReference>
<dbReference type="EMBL" id="FNTB01000001">
    <property type="protein sequence ID" value="SEB96443.1"/>
    <property type="molecule type" value="Genomic_DNA"/>
</dbReference>
<dbReference type="AlphaFoldDB" id="A0A1H4NMG8"/>
<name>A0A1H4NMG8_9FLAO</name>
<reference evidence="1 2" key="1">
    <citation type="submission" date="2016-10" db="EMBL/GenBank/DDBJ databases">
        <authorList>
            <person name="de Groot N.N."/>
        </authorList>
    </citation>
    <scope>NUCLEOTIDE SEQUENCE [LARGE SCALE GENOMIC DNA]</scope>
    <source>
        <strain evidence="1 2">MAR_2009_71</strain>
    </source>
</reference>
<dbReference type="Proteomes" id="UP000183038">
    <property type="component" value="Unassembled WGS sequence"/>
</dbReference>
<accession>A0A1H4NMG8</accession>
<dbReference type="OrthoDB" id="267093at2"/>
<dbReference type="SUPFAM" id="SSF50969">
    <property type="entry name" value="YVTN repeat-like/Quinoprotein amine dehydrogenase"/>
    <property type="match status" value="1"/>
</dbReference>
<proteinExistence type="predicted"/>
<dbReference type="InterPro" id="IPR011044">
    <property type="entry name" value="Quino_amine_DH_bsu"/>
</dbReference>
<evidence type="ECO:0000313" key="2">
    <source>
        <dbReference type="Proteomes" id="UP000183038"/>
    </source>
</evidence>
<protein>
    <recommendedName>
        <fullName evidence="3">PQQ-like domain-containing protein</fullName>
    </recommendedName>
</protein>
<evidence type="ECO:0008006" key="3">
    <source>
        <dbReference type="Google" id="ProtNLM"/>
    </source>
</evidence>